<dbReference type="PROSITE" id="PS50931">
    <property type="entry name" value="HTH_LYSR"/>
    <property type="match status" value="1"/>
</dbReference>
<evidence type="ECO:0000256" key="3">
    <source>
        <dbReference type="ARBA" id="ARBA00023125"/>
    </source>
</evidence>
<evidence type="ECO:0000259" key="5">
    <source>
        <dbReference type="PROSITE" id="PS50931"/>
    </source>
</evidence>
<keyword evidence="4" id="KW-0804">Transcription</keyword>
<reference evidence="6 7" key="1">
    <citation type="submission" date="2018-05" db="EMBL/GenBank/DDBJ databases">
        <title>Complete Genome Sequence of the Nonylphenol-Degrading Bacterium Sphingobium amiense DSM 16289T.</title>
        <authorList>
            <person name="Ootsuka M."/>
            <person name="Nishizawa T."/>
            <person name="Ohta H."/>
        </authorList>
    </citation>
    <scope>NUCLEOTIDE SEQUENCE [LARGE SCALE GENOMIC DNA]</scope>
    <source>
        <strain evidence="6 7">DSM 16289</strain>
    </source>
</reference>
<evidence type="ECO:0000256" key="4">
    <source>
        <dbReference type="ARBA" id="ARBA00023163"/>
    </source>
</evidence>
<dbReference type="Pfam" id="PF03466">
    <property type="entry name" value="LysR_substrate"/>
    <property type="match status" value="1"/>
</dbReference>
<evidence type="ECO:0000256" key="2">
    <source>
        <dbReference type="ARBA" id="ARBA00023015"/>
    </source>
</evidence>
<evidence type="ECO:0000256" key="1">
    <source>
        <dbReference type="ARBA" id="ARBA00009437"/>
    </source>
</evidence>
<dbReference type="SUPFAM" id="SSF53850">
    <property type="entry name" value="Periplasmic binding protein-like II"/>
    <property type="match status" value="1"/>
</dbReference>
<dbReference type="InterPro" id="IPR050950">
    <property type="entry name" value="HTH-type_LysR_regulators"/>
</dbReference>
<dbReference type="InterPro" id="IPR036388">
    <property type="entry name" value="WH-like_DNA-bd_sf"/>
</dbReference>
<name>A0A494W719_9SPHN</name>
<dbReference type="AlphaFoldDB" id="A0A494W719"/>
<feature type="domain" description="HTH lysR-type" evidence="5">
    <location>
        <begin position="21"/>
        <end position="78"/>
    </location>
</feature>
<dbReference type="KEGG" id="sami:SAMIE_1018880"/>
<dbReference type="RefSeq" id="WP_232037214.1">
    <property type="nucleotide sequence ID" value="NZ_AP018664.1"/>
</dbReference>
<dbReference type="EMBL" id="AP018664">
    <property type="protein sequence ID" value="BBD98387.1"/>
    <property type="molecule type" value="Genomic_DNA"/>
</dbReference>
<keyword evidence="2" id="KW-0805">Transcription regulation</keyword>
<dbReference type="InterPro" id="IPR036390">
    <property type="entry name" value="WH_DNA-bd_sf"/>
</dbReference>
<organism evidence="6 7">
    <name type="scientific">Sphingobium amiense</name>
    <dbReference type="NCBI Taxonomy" id="135719"/>
    <lineage>
        <taxon>Bacteria</taxon>
        <taxon>Pseudomonadati</taxon>
        <taxon>Pseudomonadota</taxon>
        <taxon>Alphaproteobacteria</taxon>
        <taxon>Sphingomonadales</taxon>
        <taxon>Sphingomonadaceae</taxon>
        <taxon>Sphingobium</taxon>
    </lineage>
</organism>
<dbReference type="Gene3D" id="3.40.190.290">
    <property type="match status" value="1"/>
</dbReference>
<dbReference type="Gene3D" id="1.10.10.10">
    <property type="entry name" value="Winged helix-like DNA-binding domain superfamily/Winged helix DNA-binding domain"/>
    <property type="match status" value="1"/>
</dbReference>
<comment type="similarity">
    <text evidence="1">Belongs to the LysR transcriptional regulatory family.</text>
</comment>
<evidence type="ECO:0000313" key="6">
    <source>
        <dbReference type="EMBL" id="BBD98387.1"/>
    </source>
</evidence>
<protein>
    <submittedName>
        <fullName evidence="6">LysR family transcriptional regulator</fullName>
    </submittedName>
</protein>
<keyword evidence="3" id="KW-0238">DNA-binding</keyword>
<dbReference type="InterPro" id="IPR005119">
    <property type="entry name" value="LysR_subst-bd"/>
</dbReference>
<accession>A0A494W719</accession>
<dbReference type="SUPFAM" id="SSF46785">
    <property type="entry name" value="Winged helix' DNA-binding domain"/>
    <property type="match status" value="1"/>
</dbReference>
<dbReference type="GO" id="GO:0003677">
    <property type="term" value="F:DNA binding"/>
    <property type="evidence" value="ECO:0007669"/>
    <property type="project" value="UniProtKB-KW"/>
</dbReference>
<proteinExistence type="inferred from homology"/>
<dbReference type="Proteomes" id="UP000279959">
    <property type="component" value="Chromosome"/>
</dbReference>
<dbReference type="PANTHER" id="PTHR30419:SF2">
    <property type="entry name" value="LYSR FAMILY TRANSCRIPTIONAL REGULATOR"/>
    <property type="match status" value="1"/>
</dbReference>
<evidence type="ECO:0000313" key="7">
    <source>
        <dbReference type="Proteomes" id="UP000279959"/>
    </source>
</evidence>
<sequence>MTDQSKLKQATPTHTWPRAGFDLVSLRIVLAAAEEQSFAGAAQRENTSLSAVSRRVAELEQRVGIALFDRHDRGVALTDAGARFVEQLYDVFERLELIALDLEAVGKGTRGLVRISAPMSAISGDLPARIADFMRKHPGIEVQITEETAVAAIHGVTVGDIDMALIPGSPPPPNLLLFPWSEDELVVILPKGHALAGREAVTLEDLADEPFICMPRDSGLFAMYRQKLSAVGRKMKERALTTSFESIRRMVSEGLGISILPGTTVHPYAEKLGLVVLRLDESWSKRPHFFCTREADRCSAATKALLAHLTA</sequence>
<dbReference type="InterPro" id="IPR000847">
    <property type="entry name" value="LysR_HTH_N"/>
</dbReference>
<dbReference type="PANTHER" id="PTHR30419">
    <property type="entry name" value="HTH-TYPE TRANSCRIPTIONAL REGULATOR YBHD"/>
    <property type="match status" value="1"/>
</dbReference>
<dbReference type="GO" id="GO:0003700">
    <property type="term" value="F:DNA-binding transcription factor activity"/>
    <property type="evidence" value="ECO:0007669"/>
    <property type="project" value="InterPro"/>
</dbReference>
<dbReference type="Pfam" id="PF00126">
    <property type="entry name" value="HTH_1"/>
    <property type="match status" value="1"/>
</dbReference>
<keyword evidence="7" id="KW-1185">Reference proteome</keyword>
<gene>
    <name evidence="6" type="ORF">SAMIE_1018880</name>
</gene>
<dbReference type="GO" id="GO:0005829">
    <property type="term" value="C:cytosol"/>
    <property type="evidence" value="ECO:0007669"/>
    <property type="project" value="TreeGrafter"/>
</dbReference>